<evidence type="ECO:0000313" key="2">
    <source>
        <dbReference type="Proteomes" id="UP001529510"/>
    </source>
</evidence>
<gene>
    <name evidence="1" type="ORF">M9458_015592</name>
</gene>
<comment type="caution">
    <text evidence="1">The sequence shown here is derived from an EMBL/GenBank/DDBJ whole genome shotgun (WGS) entry which is preliminary data.</text>
</comment>
<feature type="non-terminal residue" evidence="1">
    <location>
        <position position="66"/>
    </location>
</feature>
<dbReference type="Proteomes" id="UP001529510">
    <property type="component" value="Unassembled WGS sequence"/>
</dbReference>
<evidence type="ECO:0000313" key="1">
    <source>
        <dbReference type="EMBL" id="KAL0188493.1"/>
    </source>
</evidence>
<sequence>VIKVAEWDYDLCNHHLVARSHSSAGYESKPIPYSHPGNSWPVVLVLHAGESTLDLSALIGASADEK</sequence>
<keyword evidence="2" id="KW-1185">Reference proteome</keyword>
<proteinExistence type="predicted"/>
<feature type="non-terminal residue" evidence="1">
    <location>
        <position position="1"/>
    </location>
</feature>
<accession>A0ABD0QRZ0</accession>
<organism evidence="1 2">
    <name type="scientific">Cirrhinus mrigala</name>
    <name type="common">Mrigala</name>
    <dbReference type="NCBI Taxonomy" id="683832"/>
    <lineage>
        <taxon>Eukaryota</taxon>
        <taxon>Metazoa</taxon>
        <taxon>Chordata</taxon>
        <taxon>Craniata</taxon>
        <taxon>Vertebrata</taxon>
        <taxon>Euteleostomi</taxon>
        <taxon>Actinopterygii</taxon>
        <taxon>Neopterygii</taxon>
        <taxon>Teleostei</taxon>
        <taxon>Ostariophysi</taxon>
        <taxon>Cypriniformes</taxon>
        <taxon>Cyprinidae</taxon>
        <taxon>Labeoninae</taxon>
        <taxon>Labeonini</taxon>
        <taxon>Cirrhinus</taxon>
    </lineage>
</organism>
<name>A0ABD0QRZ0_CIRMR</name>
<reference evidence="1 2" key="1">
    <citation type="submission" date="2024-05" db="EMBL/GenBank/DDBJ databases">
        <title>Genome sequencing and assembly of Indian major carp, Cirrhinus mrigala (Hamilton, 1822).</title>
        <authorList>
            <person name="Mohindra V."/>
            <person name="Chowdhury L.M."/>
            <person name="Lal K."/>
            <person name="Jena J.K."/>
        </authorList>
    </citation>
    <scope>NUCLEOTIDE SEQUENCE [LARGE SCALE GENOMIC DNA]</scope>
    <source>
        <strain evidence="1">CM1030</strain>
        <tissue evidence="1">Blood</tissue>
    </source>
</reference>
<dbReference type="EMBL" id="JAMKFB020000007">
    <property type="protein sequence ID" value="KAL0188493.1"/>
    <property type="molecule type" value="Genomic_DNA"/>
</dbReference>
<protein>
    <submittedName>
        <fullName evidence="1">Uncharacterized protein</fullName>
    </submittedName>
</protein>
<dbReference type="AlphaFoldDB" id="A0ABD0QRZ0"/>